<evidence type="ECO:0000313" key="3">
    <source>
        <dbReference type="Proteomes" id="UP001208938"/>
    </source>
</evidence>
<comment type="caution">
    <text evidence="2">The sequence shown here is derived from an EMBL/GenBank/DDBJ whole genome shotgun (WGS) entry which is preliminary data.</text>
</comment>
<keyword evidence="3" id="KW-1185">Reference proteome</keyword>
<dbReference type="Proteomes" id="UP001208938">
    <property type="component" value="Unassembled WGS sequence"/>
</dbReference>
<protein>
    <submittedName>
        <fullName evidence="2">SgcJ/EcaC family oxidoreductase</fullName>
    </submittedName>
</protein>
<dbReference type="InterPro" id="IPR032710">
    <property type="entry name" value="NTF2-like_dom_sf"/>
</dbReference>
<feature type="domain" description="SnoaL-like" evidence="1">
    <location>
        <begin position="5"/>
        <end position="99"/>
    </location>
</feature>
<dbReference type="Gene3D" id="3.10.450.50">
    <property type="match status" value="1"/>
</dbReference>
<reference evidence="2 3" key="1">
    <citation type="submission" date="2022-10" db="EMBL/GenBank/DDBJ databases">
        <title>Pararhodobacter sp. nov., isolated from marine algae.</title>
        <authorList>
            <person name="Choi B.J."/>
            <person name="Kim J.M."/>
            <person name="Lee J.K."/>
            <person name="Choi D.G."/>
            <person name="Jeon C.O."/>
        </authorList>
    </citation>
    <scope>NUCLEOTIDE SEQUENCE [LARGE SCALE GENOMIC DNA]</scope>
    <source>
        <strain evidence="2 3">ZQ420</strain>
    </source>
</reference>
<accession>A0ABT3GUZ9</accession>
<dbReference type="InterPro" id="IPR037401">
    <property type="entry name" value="SnoaL-like"/>
</dbReference>
<dbReference type="EMBL" id="JAPDFL010000001">
    <property type="protein sequence ID" value="MCW1931320.1"/>
    <property type="molecule type" value="Genomic_DNA"/>
</dbReference>
<gene>
    <name evidence="2" type="ORF">OKW52_03315</name>
</gene>
<organism evidence="2 3">
    <name type="scientific">Pararhodobacter zhoushanensis</name>
    <dbReference type="NCBI Taxonomy" id="2479545"/>
    <lineage>
        <taxon>Bacteria</taxon>
        <taxon>Pseudomonadati</taxon>
        <taxon>Pseudomonadota</taxon>
        <taxon>Alphaproteobacteria</taxon>
        <taxon>Rhodobacterales</taxon>
        <taxon>Paracoccaceae</taxon>
        <taxon>Pararhodobacter</taxon>
    </lineage>
</organism>
<sequence>MQDAVDAMVAAVAARDAYAIAGLYAEDAIVLSPNREATAGRTAIRDGWVRSFAAGYSALRVGRVRTERGTDRAASVFVWEATIAPQGSAAQTLRGRSILYLKQVEGGWLISADMWQQAPA</sequence>
<dbReference type="SUPFAM" id="SSF54427">
    <property type="entry name" value="NTF2-like"/>
    <property type="match status" value="1"/>
</dbReference>
<evidence type="ECO:0000259" key="1">
    <source>
        <dbReference type="Pfam" id="PF12680"/>
    </source>
</evidence>
<dbReference type="InterPro" id="IPR011944">
    <property type="entry name" value="Steroid_delta5-4_isomerase"/>
</dbReference>
<name>A0ABT3GUZ9_9RHOB</name>
<proteinExistence type="predicted"/>
<evidence type="ECO:0000313" key="2">
    <source>
        <dbReference type="EMBL" id="MCW1931320.1"/>
    </source>
</evidence>
<dbReference type="Pfam" id="PF12680">
    <property type="entry name" value="SnoaL_2"/>
    <property type="match status" value="1"/>
</dbReference>
<dbReference type="NCBIfam" id="TIGR02246">
    <property type="entry name" value="SgcJ/EcaC family oxidoreductase"/>
    <property type="match status" value="1"/>
</dbReference>